<dbReference type="InterPro" id="IPR013325">
    <property type="entry name" value="RNA_pol_sigma_r2"/>
</dbReference>
<keyword evidence="8" id="KW-1185">Reference proteome</keyword>
<evidence type="ECO:0000259" key="5">
    <source>
        <dbReference type="Pfam" id="PF04542"/>
    </source>
</evidence>
<dbReference type="AlphaFoldDB" id="A0A370GB78"/>
<dbReference type="PANTHER" id="PTHR43133">
    <property type="entry name" value="RNA POLYMERASE ECF-TYPE SIGMA FACTO"/>
    <property type="match status" value="1"/>
</dbReference>
<protein>
    <submittedName>
        <fullName evidence="7">RNA polymerase RpoE-like sigma-24 subunit</fullName>
    </submittedName>
</protein>
<evidence type="ECO:0000256" key="1">
    <source>
        <dbReference type="ARBA" id="ARBA00010641"/>
    </source>
</evidence>
<evidence type="ECO:0000259" key="6">
    <source>
        <dbReference type="Pfam" id="PF08281"/>
    </source>
</evidence>
<comment type="caution">
    <text evidence="7">The sequence shown here is derived from an EMBL/GenBank/DDBJ whole genome shotgun (WGS) entry which is preliminary data.</text>
</comment>
<dbReference type="GO" id="GO:0006352">
    <property type="term" value="P:DNA-templated transcription initiation"/>
    <property type="evidence" value="ECO:0007669"/>
    <property type="project" value="InterPro"/>
</dbReference>
<evidence type="ECO:0000313" key="8">
    <source>
        <dbReference type="Proteomes" id="UP000255326"/>
    </source>
</evidence>
<dbReference type="InterPro" id="IPR013324">
    <property type="entry name" value="RNA_pol_sigma_r3/r4-like"/>
</dbReference>
<dbReference type="InterPro" id="IPR013249">
    <property type="entry name" value="RNA_pol_sigma70_r4_t2"/>
</dbReference>
<comment type="similarity">
    <text evidence="1">Belongs to the sigma-70 factor family. ECF subfamily.</text>
</comment>
<dbReference type="Proteomes" id="UP000255326">
    <property type="component" value="Unassembled WGS sequence"/>
</dbReference>
<dbReference type="SUPFAM" id="SSF88946">
    <property type="entry name" value="Sigma2 domain of RNA polymerase sigma factors"/>
    <property type="match status" value="1"/>
</dbReference>
<keyword evidence="3" id="KW-0731">Sigma factor</keyword>
<evidence type="ECO:0000256" key="4">
    <source>
        <dbReference type="ARBA" id="ARBA00023163"/>
    </source>
</evidence>
<evidence type="ECO:0000313" key="7">
    <source>
        <dbReference type="EMBL" id="RDI41082.1"/>
    </source>
</evidence>
<dbReference type="SUPFAM" id="SSF88659">
    <property type="entry name" value="Sigma3 and sigma4 domains of RNA polymerase sigma factors"/>
    <property type="match status" value="1"/>
</dbReference>
<feature type="domain" description="RNA polymerase sigma factor 70 region 4 type 2" evidence="6">
    <location>
        <begin position="104"/>
        <end position="155"/>
    </location>
</feature>
<keyword evidence="4" id="KW-0804">Transcription</keyword>
<proteinExistence type="inferred from homology"/>
<dbReference type="GO" id="GO:0003677">
    <property type="term" value="F:DNA binding"/>
    <property type="evidence" value="ECO:0007669"/>
    <property type="project" value="InterPro"/>
</dbReference>
<dbReference type="PANTHER" id="PTHR43133:SF60">
    <property type="entry name" value="RNA POLYMERASE SIGMA FACTOR SIGV"/>
    <property type="match status" value="1"/>
</dbReference>
<dbReference type="EMBL" id="QQAY01000010">
    <property type="protein sequence ID" value="RDI41082.1"/>
    <property type="molecule type" value="Genomic_DNA"/>
</dbReference>
<dbReference type="Gene3D" id="1.10.10.10">
    <property type="entry name" value="Winged helix-like DNA-binding domain superfamily/Winged helix DNA-binding domain"/>
    <property type="match status" value="1"/>
</dbReference>
<dbReference type="InterPro" id="IPR014284">
    <property type="entry name" value="RNA_pol_sigma-70_dom"/>
</dbReference>
<dbReference type="InterPro" id="IPR036388">
    <property type="entry name" value="WH-like_DNA-bd_sf"/>
</dbReference>
<dbReference type="OrthoDB" id="9794508at2"/>
<dbReference type="GO" id="GO:0016987">
    <property type="term" value="F:sigma factor activity"/>
    <property type="evidence" value="ECO:0007669"/>
    <property type="project" value="UniProtKB-KW"/>
</dbReference>
<dbReference type="Pfam" id="PF04542">
    <property type="entry name" value="Sigma70_r2"/>
    <property type="match status" value="1"/>
</dbReference>
<gene>
    <name evidence="7" type="ORF">DFR59_11086</name>
</gene>
<dbReference type="Pfam" id="PF08281">
    <property type="entry name" value="Sigma70_r4_2"/>
    <property type="match status" value="1"/>
</dbReference>
<organism evidence="7 8">
    <name type="scientific">Falsibacillus pallidus</name>
    <dbReference type="NCBI Taxonomy" id="493781"/>
    <lineage>
        <taxon>Bacteria</taxon>
        <taxon>Bacillati</taxon>
        <taxon>Bacillota</taxon>
        <taxon>Bacilli</taxon>
        <taxon>Bacillales</taxon>
        <taxon>Bacillaceae</taxon>
        <taxon>Falsibacillus</taxon>
    </lineage>
</organism>
<dbReference type="RefSeq" id="WP_114746363.1">
    <property type="nucleotide sequence ID" value="NZ_QQAY01000010.1"/>
</dbReference>
<dbReference type="CDD" id="cd06171">
    <property type="entry name" value="Sigma70_r4"/>
    <property type="match status" value="1"/>
</dbReference>
<evidence type="ECO:0000256" key="2">
    <source>
        <dbReference type="ARBA" id="ARBA00023015"/>
    </source>
</evidence>
<name>A0A370GB78_9BACI</name>
<accession>A0A370GB78</accession>
<feature type="domain" description="RNA polymerase sigma-70 region 2" evidence="5">
    <location>
        <begin position="11"/>
        <end position="77"/>
    </location>
</feature>
<evidence type="ECO:0000256" key="3">
    <source>
        <dbReference type="ARBA" id="ARBA00023082"/>
    </source>
</evidence>
<sequence>MNKKEILAVWIDKYTNRLVRLAYTYVKDWLKAEDQVQEAFIKAFHSMEQLKNSNEPFPWLARIVINECNNSFRKSWREVISDFLPDKKQESSEESYFRAVQEEEVHNAVYDLPKHYSLPITLFYFDELSIQEISEILNLNVGTVKSRLSRGRQLLSKKMKEDGYGGKEIKSSKNVL</sequence>
<dbReference type="Gene3D" id="1.10.1740.10">
    <property type="match status" value="1"/>
</dbReference>
<reference evidence="7 8" key="1">
    <citation type="submission" date="2018-07" db="EMBL/GenBank/DDBJ databases">
        <title>Genomic Encyclopedia of Type Strains, Phase IV (KMG-IV): sequencing the most valuable type-strain genomes for metagenomic binning, comparative biology and taxonomic classification.</title>
        <authorList>
            <person name="Goeker M."/>
        </authorList>
    </citation>
    <scope>NUCLEOTIDE SEQUENCE [LARGE SCALE GENOMIC DNA]</scope>
    <source>
        <strain evidence="7 8">DSM 25281</strain>
    </source>
</reference>
<dbReference type="InterPro" id="IPR039425">
    <property type="entry name" value="RNA_pol_sigma-70-like"/>
</dbReference>
<keyword evidence="2" id="KW-0805">Transcription regulation</keyword>
<dbReference type="InterPro" id="IPR007627">
    <property type="entry name" value="RNA_pol_sigma70_r2"/>
</dbReference>
<dbReference type="NCBIfam" id="TIGR02937">
    <property type="entry name" value="sigma70-ECF"/>
    <property type="match status" value="1"/>
</dbReference>